<evidence type="ECO:0000256" key="3">
    <source>
        <dbReference type="ARBA" id="ARBA00023163"/>
    </source>
</evidence>
<dbReference type="InterPro" id="IPR011991">
    <property type="entry name" value="ArsR-like_HTH"/>
</dbReference>
<keyword evidence="1" id="KW-0805">Transcription regulation</keyword>
<proteinExistence type="predicted"/>
<accession>A0A940STT6</accession>
<dbReference type="InterPro" id="IPR037171">
    <property type="entry name" value="NagB/RpiA_transferase-like"/>
</dbReference>
<evidence type="ECO:0000313" key="6">
    <source>
        <dbReference type="Proteomes" id="UP000674938"/>
    </source>
</evidence>
<name>A0A940STT6_9ENTE</name>
<dbReference type="InterPro" id="IPR014036">
    <property type="entry name" value="DeoR-like_C"/>
</dbReference>
<dbReference type="AlphaFoldDB" id="A0A940STT6"/>
<keyword evidence="3" id="KW-0804">Transcription</keyword>
<keyword evidence="6" id="KW-1185">Reference proteome</keyword>
<dbReference type="Pfam" id="PF08220">
    <property type="entry name" value="HTH_DeoR"/>
    <property type="match status" value="1"/>
</dbReference>
<dbReference type="SUPFAM" id="SSF46785">
    <property type="entry name" value="Winged helix' DNA-binding domain"/>
    <property type="match status" value="1"/>
</dbReference>
<reference evidence="5" key="1">
    <citation type="submission" date="2020-12" db="EMBL/GenBank/DDBJ databases">
        <title>Vagococcus allomyrinae sp. nov. and Enterococcus lavae sp. nov., isolated from the larvae of Allomyrina dichotoma.</title>
        <authorList>
            <person name="Lee S.D."/>
        </authorList>
    </citation>
    <scope>NUCLEOTIDE SEQUENCE</scope>
    <source>
        <strain evidence="5">BWB3-3</strain>
    </source>
</reference>
<dbReference type="RefSeq" id="WP_209531325.1">
    <property type="nucleotide sequence ID" value="NZ_JAEEGA010000017.1"/>
</dbReference>
<dbReference type="Gene3D" id="3.40.50.1360">
    <property type="match status" value="1"/>
</dbReference>
<sequence>MKNTNELIQKRKNKIVSLLQEFNALSVLELANQLGISEITVRRDLATLDRMGLVRRFHGGAEKVNNIDDYTEENRQLDCIKLQLAKKAASFIQENDTIFINTSSTALLSLSQTGDKRLTAITNNVKVANLDHNPNSTIILSGGEIRFPKEALVGDIAIDSFSKMKADICIIGCSGITAEDGITTPIFHEAKINKLIIDRTQGLKIVVADYRKIGKTVSFLSGRLEEIDYLITDSFADAHMIEKIEQKGVKVIQIPI</sequence>
<dbReference type="Proteomes" id="UP000674938">
    <property type="component" value="Unassembled WGS sequence"/>
</dbReference>
<dbReference type="PANTHER" id="PTHR30363:SF44">
    <property type="entry name" value="AGA OPERON TRANSCRIPTIONAL REPRESSOR-RELATED"/>
    <property type="match status" value="1"/>
</dbReference>
<dbReference type="InterPro" id="IPR050313">
    <property type="entry name" value="Carb_Metab_HTH_regulators"/>
</dbReference>
<dbReference type="InterPro" id="IPR018356">
    <property type="entry name" value="Tscrpt_reg_HTH_DeoR_CS"/>
</dbReference>
<evidence type="ECO:0000259" key="4">
    <source>
        <dbReference type="PROSITE" id="PS51000"/>
    </source>
</evidence>
<dbReference type="Pfam" id="PF00455">
    <property type="entry name" value="DeoRC"/>
    <property type="match status" value="1"/>
</dbReference>
<organism evidence="5 6">
    <name type="scientific">Vagococcus allomyrinae</name>
    <dbReference type="NCBI Taxonomy" id="2794353"/>
    <lineage>
        <taxon>Bacteria</taxon>
        <taxon>Bacillati</taxon>
        <taxon>Bacillota</taxon>
        <taxon>Bacilli</taxon>
        <taxon>Lactobacillales</taxon>
        <taxon>Enterococcaceae</taxon>
        <taxon>Vagococcus</taxon>
    </lineage>
</organism>
<evidence type="ECO:0000256" key="2">
    <source>
        <dbReference type="ARBA" id="ARBA00023125"/>
    </source>
</evidence>
<dbReference type="InterPro" id="IPR036388">
    <property type="entry name" value="WH-like_DNA-bd_sf"/>
</dbReference>
<dbReference type="GO" id="GO:0003677">
    <property type="term" value="F:DNA binding"/>
    <property type="evidence" value="ECO:0007669"/>
    <property type="project" value="UniProtKB-KW"/>
</dbReference>
<gene>
    <name evidence="5" type="ORF">I6N95_21025</name>
</gene>
<dbReference type="InterPro" id="IPR036390">
    <property type="entry name" value="WH_DNA-bd_sf"/>
</dbReference>
<evidence type="ECO:0000313" key="5">
    <source>
        <dbReference type="EMBL" id="MBP1043512.1"/>
    </source>
</evidence>
<feature type="domain" description="HTH deoR-type" evidence="4">
    <location>
        <begin position="8"/>
        <end position="63"/>
    </location>
</feature>
<dbReference type="PRINTS" id="PR00037">
    <property type="entry name" value="HTHLACR"/>
</dbReference>
<keyword evidence="2" id="KW-0238">DNA-binding</keyword>
<dbReference type="SMART" id="SM01134">
    <property type="entry name" value="DeoRC"/>
    <property type="match status" value="1"/>
</dbReference>
<dbReference type="PROSITE" id="PS00894">
    <property type="entry name" value="HTH_DEOR_1"/>
    <property type="match status" value="1"/>
</dbReference>
<dbReference type="InterPro" id="IPR001034">
    <property type="entry name" value="DeoR_HTH"/>
</dbReference>
<dbReference type="SUPFAM" id="SSF100950">
    <property type="entry name" value="NagB/RpiA/CoA transferase-like"/>
    <property type="match status" value="1"/>
</dbReference>
<dbReference type="PROSITE" id="PS51000">
    <property type="entry name" value="HTH_DEOR_2"/>
    <property type="match status" value="1"/>
</dbReference>
<dbReference type="GO" id="GO:0003700">
    <property type="term" value="F:DNA-binding transcription factor activity"/>
    <property type="evidence" value="ECO:0007669"/>
    <property type="project" value="InterPro"/>
</dbReference>
<protein>
    <submittedName>
        <fullName evidence="5">DeoR/GlpR transcriptional regulator</fullName>
    </submittedName>
</protein>
<evidence type="ECO:0000256" key="1">
    <source>
        <dbReference type="ARBA" id="ARBA00023015"/>
    </source>
</evidence>
<dbReference type="Gene3D" id="1.10.10.10">
    <property type="entry name" value="Winged helix-like DNA-binding domain superfamily/Winged helix DNA-binding domain"/>
    <property type="match status" value="1"/>
</dbReference>
<comment type="caution">
    <text evidence="5">The sequence shown here is derived from an EMBL/GenBank/DDBJ whole genome shotgun (WGS) entry which is preliminary data.</text>
</comment>
<dbReference type="SMART" id="SM00420">
    <property type="entry name" value="HTH_DEOR"/>
    <property type="match status" value="1"/>
</dbReference>
<dbReference type="EMBL" id="JAEEGA010000017">
    <property type="protein sequence ID" value="MBP1043512.1"/>
    <property type="molecule type" value="Genomic_DNA"/>
</dbReference>
<dbReference type="CDD" id="cd00090">
    <property type="entry name" value="HTH_ARSR"/>
    <property type="match status" value="1"/>
</dbReference>
<dbReference type="PANTHER" id="PTHR30363">
    <property type="entry name" value="HTH-TYPE TRANSCRIPTIONAL REGULATOR SRLR-RELATED"/>
    <property type="match status" value="1"/>
</dbReference>